<evidence type="ECO:0000313" key="2">
    <source>
        <dbReference type="Proteomes" id="UP001380953"/>
    </source>
</evidence>
<reference evidence="1" key="1">
    <citation type="submission" date="2024-03" db="EMBL/GenBank/DDBJ databases">
        <title>Whole genome sequecning of epiphytes from Marcgravia umbellata leaves.</title>
        <authorList>
            <person name="Kumar G."/>
            <person name="Savka M.A."/>
        </authorList>
    </citation>
    <scope>NUCLEOTIDE SEQUENCE</scope>
    <source>
        <strain evidence="1">RIT_BL5</strain>
    </source>
</reference>
<accession>A0ACC6PA06</accession>
<protein>
    <submittedName>
        <fullName evidence="1">DUF2920 family protein</fullName>
    </submittedName>
</protein>
<proteinExistence type="predicted"/>
<dbReference type="Proteomes" id="UP001380953">
    <property type="component" value="Unassembled WGS sequence"/>
</dbReference>
<gene>
    <name evidence="1" type="ORF">WKI47_06915</name>
</gene>
<comment type="caution">
    <text evidence="1">The sequence shown here is derived from an EMBL/GenBank/DDBJ whole genome shotgun (WGS) entry which is preliminary data.</text>
</comment>
<dbReference type="EMBL" id="JBBKAR010000022">
    <property type="protein sequence ID" value="MEJ8303648.1"/>
    <property type="molecule type" value="Genomic_DNA"/>
</dbReference>
<name>A0ACC6PA06_9BACL</name>
<sequence>MAEHHTFNVLAHPNIYTGTAGRELRIEFAIPSSGVLADTGFIILVPGFGAHIDSNVYRKMRDTFADKYNTVTIQCEYFGSSFMQSDHQVNITNLEELRSILSGAEWTSIQKNPSAFAELIASKSVHFPVLADLNETLENFNDMGYMQAIDILTAFETVKLLLDDNGFEYDSNRVIGYGHSHGAYLIHLCNAISPDTFSFIVDNSAWLEPVYIDRYRLVYKEIGKSLLVIHYDYLAKTATKNKRPSNLADLYRTFRNKAKVVCFIGVDDNLVNVEAKKQFIHKIEKSNFITVTAKDVDKIKYKSTAHGLDADFIELFSYALTFEEGKTIVGDTKSKYELQHAHVKIQADFMQGLPIFSFEFGSLVSSPI</sequence>
<organism evidence="1 2">
    <name type="scientific">Saccharibacillus sacchari</name>
    <dbReference type="NCBI Taxonomy" id="456493"/>
    <lineage>
        <taxon>Bacteria</taxon>
        <taxon>Bacillati</taxon>
        <taxon>Bacillota</taxon>
        <taxon>Bacilli</taxon>
        <taxon>Bacillales</taxon>
        <taxon>Paenibacillaceae</taxon>
        <taxon>Saccharibacillus</taxon>
    </lineage>
</organism>
<evidence type="ECO:0000313" key="1">
    <source>
        <dbReference type="EMBL" id="MEJ8303648.1"/>
    </source>
</evidence>
<keyword evidence="2" id="KW-1185">Reference proteome</keyword>